<feature type="domain" description="Alpha-carbonic anhydrase" evidence="11">
    <location>
        <begin position="25"/>
        <end position="312"/>
    </location>
</feature>
<comment type="function">
    <text evidence="1 9">Reversible hydration of carbon dioxide.</text>
</comment>
<dbReference type="EC" id="4.2.1.1" evidence="3 9"/>
<name>J7QJT8_PATVU</name>
<keyword evidence="6" id="KW-0325">Glycoprotein</keyword>
<reference evidence="12" key="2">
    <citation type="submission" date="2012-07" db="EMBL/GenBank/DDBJ databases">
        <authorList>
            <person name="Shimeld S."/>
        </authorList>
    </citation>
    <scope>NUCLEOTIDE SEQUENCE</scope>
    <source>
        <tissue evidence="12">Mantle</tissue>
    </source>
</reference>
<dbReference type="Gene3D" id="3.10.200.10">
    <property type="entry name" value="Alpha carbonic anhydrase"/>
    <property type="match status" value="1"/>
</dbReference>
<dbReference type="InterPro" id="IPR023561">
    <property type="entry name" value="Carbonic_anhydrase_a-class"/>
</dbReference>
<dbReference type="InterPro" id="IPR001148">
    <property type="entry name" value="CA_dom"/>
</dbReference>
<dbReference type="SMART" id="SM01057">
    <property type="entry name" value="Carb_anhydrase"/>
    <property type="match status" value="1"/>
</dbReference>
<dbReference type="Pfam" id="PF00194">
    <property type="entry name" value="Carb_anhydrase"/>
    <property type="match status" value="1"/>
</dbReference>
<evidence type="ECO:0000313" key="12">
    <source>
        <dbReference type="EMBL" id="CCJ09594.1"/>
    </source>
</evidence>
<dbReference type="AlphaFoldDB" id="J7QJT8"/>
<evidence type="ECO:0000256" key="7">
    <source>
        <dbReference type="ARBA" id="ARBA00023239"/>
    </source>
</evidence>
<feature type="compositionally biased region" description="Low complexity" evidence="10">
    <location>
        <begin position="648"/>
        <end position="698"/>
    </location>
</feature>
<feature type="compositionally biased region" description="Pro residues" evidence="10">
    <location>
        <begin position="423"/>
        <end position="434"/>
    </location>
</feature>
<comment type="catalytic activity">
    <reaction evidence="8 9">
        <text>hydrogencarbonate + H(+) = CO2 + H2O</text>
        <dbReference type="Rhea" id="RHEA:10748"/>
        <dbReference type="ChEBI" id="CHEBI:15377"/>
        <dbReference type="ChEBI" id="CHEBI:15378"/>
        <dbReference type="ChEBI" id="CHEBI:16526"/>
        <dbReference type="ChEBI" id="CHEBI:17544"/>
        <dbReference type="EC" id="4.2.1.1"/>
    </reaction>
</comment>
<keyword evidence="4 9" id="KW-0479">Metal-binding</keyword>
<evidence type="ECO:0000256" key="6">
    <source>
        <dbReference type="ARBA" id="ARBA00023180"/>
    </source>
</evidence>
<evidence type="ECO:0000259" key="11">
    <source>
        <dbReference type="PROSITE" id="PS51144"/>
    </source>
</evidence>
<comment type="cofactor">
    <cofactor evidence="9">
        <name>Zn(2+)</name>
        <dbReference type="ChEBI" id="CHEBI:29105"/>
    </cofactor>
</comment>
<proteinExistence type="evidence at transcript level"/>
<evidence type="ECO:0000256" key="5">
    <source>
        <dbReference type="ARBA" id="ARBA00022833"/>
    </source>
</evidence>
<feature type="region of interest" description="Disordered" evidence="10">
    <location>
        <begin position="414"/>
        <end position="437"/>
    </location>
</feature>
<comment type="similarity">
    <text evidence="2 9">Belongs to the alpha-carbonic anhydrase family.</text>
</comment>
<dbReference type="GO" id="GO:0005886">
    <property type="term" value="C:plasma membrane"/>
    <property type="evidence" value="ECO:0007669"/>
    <property type="project" value="TreeGrafter"/>
</dbReference>
<dbReference type="SUPFAM" id="SSF51069">
    <property type="entry name" value="Carbonic anhydrase"/>
    <property type="match status" value="1"/>
</dbReference>
<dbReference type="InterPro" id="IPR018338">
    <property type="entry name" value="Carbonic_anhydrase_a-class_CS"/>
</dbReference>
<dbReference type="GO" id="GO:0008270">
    <property type="term" value="F:zinc ion binding"/>
    <property type="evidence" value="ECO:0007669"/>
    <property type="project" value="UniProtKB-UniRule"/>
</dbReference>
<evidence type="ECO:0000256" key="2">
    <source>
        <dbReference type="ARBA" id="ARBA00010718"/>
    </source>
</evidence>
<dbReference type="EMBL" id="HE962374">
    <property type="protein sequence ID" value="CCJ09594.1"/>
    <property type="molecule type" value="mRNA"/>
</dbReference>
<evidence type="ECO:0000256" key="4">
    <source>
        <dbReference type="ARBA" id="ARBA00022723"/>
    </source>
</evidence>
<evidence type="ECO:0000256" key="3">
    <source>
        <dbReference type="ARBA" id="ARBA00012925"/>
    </source>
</evidence>
<sequence length="698" mass="77445">MAKISLMFLLSLMRQQDPSHKAQNYHWSYLGTEGPSSWQKHYEHCAGKRQSPINIDTNTVVYDETLQDFDLSEFHLLRGSQHPMIVNVTNNGHSASARVPGEIHCSGGGLSGAYRTAEFHFHWGSIDNRGSEHGINGRVYPLEMHVVQYAVKYGSLAKAKTKPDGLAVLGTMYEISEQDNPSFEPVVAALKNIKHEGNEDSITNLDLRNLLPKDSSKFYRYEGSLTTPPCFESVIWTVFAIPQKISAPQLAVLRSLFLEAHGDAGLKPTDGHSHTVNVQSQPGSSTTNSVKYLVDNFRPFQVLNGRVVKKSFKELHPISNTAPTTSLTQADIKQVNTAMESSHPVGSSPSNNIGNFNLENGHKTILSGANAVPGFNAASDTKAAATRTQISVPEQQLTSIKLGSANEAIRQSKAGLSSIVNESPPPASTPPPQPTTLQTTQAMATHINTVSEPTVSIPPREVPINPIRSPAWLPKGAVPVQSSSTFPPSNTANLQITGQLPYEQAQQPQNNQPIQTQIPISTPKITQEQQKQVPNDQSYRQLQQNLQGQFPSNAQFSYQPETQALIQPQTQHQTQTNHQPQQNPQKHQSQQQHQPQSQPQTQHQAPRQTQQPQPQQPTIYQYQRQVQPAVHTQTIYKPNIAPPANTKQQTQHQPSQFTQPQQQVRPQQAIRTQPQQHQIVYQPQQQPPQQQQQTVYQP</sequence>
<gene>
    <name evidence="12" type="primary">ca2</name>
</gene>
<dbReference type="InterPro" id="IPR036398">
    <property type="entry name" value="CA_dom_sf"/>
</dbReference>
<evidence type="ECO:0000256" key="9">
    <source>
        <dbReference type="RuleBase" id="RU367011"/>
    </source>
</evidence>
<dbReference type="PROSITE" id="PS51144">
    <property type="entry name" value="ALPHA_CA_2"/>
    <property type="match status" value="1"/>
</dbReference>
<feature type="non-terminal residue" evidence="12">
    <location>
        <position position="698"/>
    </location>
</feature>
<evidence type="ECO:0000256" key="8">
    <source>
        <dbReference type="ARBA" id="ARBA00048348"/>
    </source>
</evidence>
<feature type="region of interest" description="Disordered" evidence="10">
    <location>
        <begin position="337"/>
        <end position="356"/>
    </location>
</feature>
<evidence type="ECO:0000256" key="10">
    <source>
        <dbReference type="SAM" id="MobiDB-lite"/>
    </source>
</evidence>
<reference evidence="12" key="1">
    <citation type="journal article" date="2012" name="Mar. Biotechnol.">
        <title>Analysis of a deep transcriptome from the mantle tissue of Patella vulgata Linnaeus (Mollusca: Gastropoda: Patellidae) reveals candidate biomineralising genes.</title>
        <authorList>
            <person name="Werner G.D."/>
            <person name="Gemmell P."/>
            <person name="Grosser S."/>
            <person name="Hamer R."/>
            <person name="Shimeld S.M."/>
        </authorList>
    </citation>
    <scope>NUCLEOTIDE SEQUENCE</scope>
    <source>
        <tissue evidence="12">Mantle</tissue>
    </source>
</reference>
<dbReference type="PANTHER" id="PTHR18952:SF265">
    <property type="entry name" value="CARBONIC ANHYDRASE"/>
    <property type="match status" value="1"/>
</dbReference>
<keyword evidence="7 9" id="KW-0456">Lyase</keyword>
<organism evidence="12">
    <name type="scientific">Patella vulgata</name>
    <name type="common">Common limpet</name>
    <dbReference type="NCBI Taxonomy" id="6465"/>
    <lineage>
        <taxon>Eukaryota</taxon>
        <taxon>Metazoa</taxon>
        <taxon>Spiralia</taxon>
        <taxon>Lophotrochozoa</taxon>
        <taxon>Mollusca</taxon>
        <taxon>Gastropoda</taxon>
        <taxon>Patellogastropoda</taxon>
        <taxon>Patelloidea</taxon>
        <taxon>Patellidae</taxon>
        <taxon>Patella</taxon>
    </lineage>
</organism>
<accession>J7QJT8</accession>
<feature type="region of interest" description="Disordered" evidence="10">
    <location>
        <begin position="567"/>
        <end position="617"/>
    </location>
</feature>
<dbReference type="PROSITE" id="PS00162">
    <property type="entry name" value="ALPHA_CA_1"/>
    <property type="match status" value="1"/>
</dbReference>
<dbReference type="PANTHER" id="PTHR18952">
    <property type="entry name" value="CARBONIC ANHYDRASE"/>
    <property type="match status" value="1"/>
</dbReference>
<dbReference type="GO" id="GO:0004089">
    <property type="term" value="F:carbonate dehydratase activity"/>
    <property type="evidence" value="ECO:0007669"/>
    <property type="project" value="UniProtKB-UniRule"/>
</dbReference>
<protein>
    <recommendedName>
        <fullName evidence="3 9">Carbonic anhydrase</fullName>
        <ecNumber evidence="3 9">4.2.1.1</ecNumber>
    </recommendedName>
</protein>
<dbReference type="FunFam" id="3.10.200.10:FF:000003">
    <property type="entry name" value="Carbonic anhydrase 12"/>
    <property type="match status" value="1"/>
</dbReference>
<feature type="region of interest" description="Disordered" evidence="10">
    <location>
        <begin position="639"/>
        <end position="698"/>
    </location>
</feature>
<keyword evidence="5 9" id="KW-0862">Zinc</keyword>
<evidence type="ECO:0000256" key="1">
    <source>
        <dbReference type="ARBA" id="ARBA00002904"/>
    </source>
</evidence>